<reference evidence="7 8" key="1">
    <citation type="submission" date="2023-03" db="EMBL/GenBank/DDBJ databases">
        <title>Novel Species.</title>
        <authorList>
            <person name="Ma S."/>
        </authorList>
    </citation>
    <scope>NUCLEOTIDE SEQUENCE [LARGE SCALE GENOMIC DNA]</scope>
    <source>
        <strain evidence="7 8">B11</strain>
    </source>
</reference>
<dbReference type="InterPro" id="IPR009057">
    <property type="entry name" value="Homeodomain-like_sf"/>
</dbReference>
<evidence type="ECO:0000256" key="2">
    <source>
        <dbReference type="ARBA" id="ARBA00023125"/>
    </source>
</evidence>
<dbReference type="InterPro" id="IPR011006">
    <property type="entry name" value="CheY-like_superfamily"/>
</dbReference>
<dbReference type="SMART" id="SM00342">
    <property type="entry name" value="HTH_ARAC"/>
    <property type="match status" value="1"/>
</dbReference>
<dbReference type="PANTHER" id="PTHR43280:SF28">
    <property type="entry name" value="HTH-TYPE TRANSCRIPTIONAL ACTIVATOR RHAS"/>
    <property type="match status" value="1"/>
</dbReference>
<dbReference type="SUPFAM" id="SSF52172">
    <property type="entry name" value="CheY-like"/>
    <property type="match status" value="1"/>
</dbReference>
<dbReference type="Proteomes" id="UP001461341">
    <property type="component" value="Chromosome"/>
</dbReference>
<organism evidence="7 8">
    <name type="scientific">Thermatribacter velox</name>
    <dbReference type="NCBI Taxonomy" id="3039681"/>
    <lineage>
        <taxon>Bacteria</taxon>
        <taxon>Pseudomonadati</taxon>
        <taxon>Atribacterota</taxon>
        <taxon>Atribacteria</taxon>
        <taxon>Atribacterales</taxon>
        <taxon>Thermatribacteraceae</taxon>
        <taxon>Thermatribacter</taxon>
    </lineage>
</organism>
<keyword evidence="1" id="KW-0805">Transcription regulation</keyword>
<dbReference type="PANTHER" id="PTHR43280">
    <property type="entry name" value="ARAC-FAMILY TRANSCRIPTIONAL REGULATOR"/>
    <property type="match status" value="1"/>
</dbReference>
<dbReference type="Pfam" id="PF00072">
    <property type="entry name" value="Response_reg"/>
    <property type="match status" value="1"/>
</dbReference>
<keyword evidence="3" id="KW-0804">Transcription</keyword>
<dbReference type="RefSeq" id="WP_369018672.1">
    <property type="nucleotide sequence ID" value="NZ_CP121689.1"/>
</dbReference>
<gene>
    <name evidence="7" type="ORF">QBE54_01895</name>
</gene>
<dbReference type="Pfam" id="PF12833">
    <property type="entry name" value="HTH_18"/>
    <property type="match status" value="1"/>
</dbReference>
<evidence type="ECO:0000259" key="6">
    <source>
        <dbReference type="PROSITE" id="PS50110"/>
    </source>
</evidence>
<name>A0ABZ2YBY3_9BACT</name>
<dbReference type="PROSITE" id="PS50110">
    <property type="entry name" value="RESPONSE_REGULATORY"/>
    <property type="match status" value="1"/>
</dbReference>
<evidence type="ECO:0000313" key="8">
    <source>
        <dbReference type="Proteomes" id="UP001461341"/>
    </source>
</evidence>
<dbReference type="InterPro" id="IPR018062">
    <property type="entry name" value="HTH_AraC-typ_CS"/>
</dbReference>
<dbReference type="CDD" id="cd17536">
    <property type="entry name" value="REC_YesN-like"/>
    <property type="match status" value="1"/>
</dbReference>
<feature type="domain" description="HTH araC/xylS-type" evidence="5">
    <location>
        <begin position="162"/>
        <end position="260"/>
    </location>
</feature>
<keyword evidence="2" id="KW-0238">DNA-binding</keyword>
<evidence type="ECO:0000256" key="4">
    <source>
        <dbReference type="PROSITE-ProRule" id="PRU00169"/>
    </source>
</evidence>
<dbReference type="PROSITE" id="PS00041">
    <property type="entry name" value="HTH_ARAC_FAMILY_1"/>
    <property type="match status" value="1"/>
</dbReference>
<dbReference type="EMBL" id="CP121689">
    <property type="protein sequence ID" value="WZL76508.1"/>
    <property type="molecule type" value="Genomic_DNA"/>
</dbReference>
<dbReference type="SUPFAM" id="SSF46689">
    <property type="entry name" value="Homeodomain-like"/>
    <property type="match status" value="2"/>
</dbReference>
<evidence type="ECO:0000256" key="3">
    <source>
        <dbReference type="ARBA" id="ARBA00023163"/>
    </source>
</evidence>
<dbReference type="Gene3D" id="1.10.10.60">
    <property type="entry name" value="Homeodomain-like"/>
    <property type="match status" value="2"/>
</dbReference>
<evidence type="ECO:0000259" key="5">
    <source>
        <dbReference type="PROSITE" id="PS01124"/>
    </source>
</evidence>
<dbReference type="InterPro" id="IPR001789">
    <property type="entry name" value="Sig_transdc_resp-reg_receiver"/>
</dbReference>
<feature type="domain" description="Response regulatory" evidence="6">
    <location>
        <begin position="4"/>
        <end position="121"/>
    </location>
</feature>
<proteinExistence type="predicted"/>
<evidence type="ECO:0000256" key="1">
    <source>
        <dbReference type="ARBA" id="ARBA00023015"/>
    </source>
</evidence>
<dbReference type="PROSITE" id="PS01124">
    <property type="entry name" value="HTH_ARAC_FAMILY_2"/>
    <property type="match status" value="1"/>
</dbReference>
<feature type="modified residue" description="4-aspartylphosphate" evidence="4">
    <location>
        <position position="56"/>
    </location>
</feature>
<dbReference type="Gene3D" id="3.40.50.2300">
    <property type="match status" value="1"/>
</dbReference>
<dbReference type="SMART" id="SM00448">
    <property type="entry name" value="REC"/>
    <property type="match status" value="1"/>
</dbReference>
<sequence length="267" mass="30391">MFLQIMLVDDEESTLDYLENLICELSDTYQVVAKAPSGLDALALLEIVSPELIISDIKMPEMDGLTMLKLAQERGWQGKSVVVSGYDDFPLVQEALRIGVWDYLLKPVGSEDLAKLFAKLESVLLLERERQQQIEEEIRSKVVEEFLLPINLETFTLPDYLGRALAIIQESYCNKITLPEIARQVGVSPAYLSYSFRKFIGESVVDYITRLRIEASKCLLRKSSLQIQEVATTVGYEDARYFARVFRKLVGCSPTEYREKCKKLLKG</sequence>
<dbReference type="InterPro" id="IPR020449">
    <property type="entry name" value="Tscrpt_reg_AraC-type_HTH"/>
</dbReference>
<protein>
    <submittedName>
        <fullName evidence="7">Helix-turn-helix domain-containing protein</fullName>
    </submittedName>
</protein>
<dbReference type="PRINTS" id="PR00032">
    <property type="entry name" value="HTHARAC"/>
</dbReference>
<dbReference type="InterPro" id="IPR018060">
    <property type="entry name" value="HTH_AraC"/>
</dbReference>
<keyword evidence="8" id="KW-1185">Reference proteome</keyword>
<accession>A0ABZ2YBY3</accession>
<evidence type="ECO:0000313" key="7">
    <source>
        <dbReference type="EMBL" id="WZL76508.1"/>
    </source>
</evidence>
<keyword evidence="4" id="KW-0597">Phosphoprotein</keyword>